<evidence type="ECO:0000259" key="2">
    <source>
        <dbReference type="Pfam" id="PF13751"/>
    </source>
</evidence>
<dbReference type="PANTHER" id="PTHR33408:SF2">
    <property type="entry name" value="TRANSPOSASE DDE DOMAIN-CONTAINING PROTEIN"/>
    <property type="match status" value="1"/>
</dbReference>
<dbReference type="Pfam" id="PF05598">
    <property type="entry name" value="DUF772"/>
    <property type="match status" value="1"/>
</dbReference>
<feature type="domain" description="Transposase DDE" evidence="2">
    <location>
        <begin position="408"/>
        <end position="526"/>
    </location>
</feature>
<dbReference type="PANTHER" id="PTHR33408">
    <property type="entry name" value="TRANSPOSASE"/>
    <property type="match status" value="1"/>
</dbReference>
<proteinExistence type="predicted"/>
<dbReference type="InterPro" id="IPR025668">
    <property type="entry name" value="Tnp_DDE_dom"/>
</dbReference>
<feature type="domain" description="Transposase InsH N-terminal" evidence="1">
    <location>
        <begin position="23"/>
        <end position="109"/>
    </location>
</feature>
<dbReference type="Proteomes" id="UP001527099">
    <property type="component" value="Unassembled WGS sequence"/>
</dbReference>
<evidence type="ECO:0000259" key="1">
    <source>
        <dbReference type="Pfam" id="PF05598"/>
    </source>
</evidence>
<keyword evidence="4" id="KW-1185">Reference proteome</keyword>
<dbReference type="EMBL" id="JAMDMX010000186">
    <property type="protein sequence ID" value="MCY9698037.1"/>
    <property type="molecule type" value="Genomic_DNA"/>
</dbReference>
<dbReference type="RefSeq" id="WP_268618556.1">
    <property type="nucleotide sequence ID" value="NZ_JAMDMX010000186.1"/>
</dbReference>
<protein>
    <submittedName>
        <fullName evidence="3">Transposase</fullName>
    </submittedName>
</protein>
<dbReference type="Pfam" id="PF13751">
    <property type="entry name" value="DDE_Tnp_1_6"/>
    <property type="match status" value="1"/>
</dbReference>
<evidence type="ECO:0000313" key="4">
    <source>
        <dbReference type="Proteomes" id="UP001527099"/>
    </source>
</evidence>
<sequence length="555" mass="63565">MSRVRYKQFEQLSFSDIEVFACLPEHPIWSRAAELVDFSFADEVCSHLYSGRGQYPYAPSLKLKLHVVQRYYALSDREMEERVIGDLFIKRFLGLPVSFIGFDHSTLGLDRDRMGSELFNACHHHILAQAKQKGLWGDNKDFWLVDSFPTYSHMVRHSSYRLIQQGMFRTINPLERAFPVLYEKLLKEVDVSTLTVKFPYEATEEEQQIAFSKLVVAAYGLLYWFENEAVRTLFWSWTQSQRQLVSLENQAWLYEILTQNVHPKDPNSPDAPYKKRAKKDKPKNLIRSAVCPDVRNGHKSKTVKFTGDKIQVVQSALSGFVLTAEPIPGNEDDGKRMLELVKEVNHYHSLWPAAFVGDTAYGTGQNLKAVAGMELVLSAPVWSQFGIQKKGMFSHEAFRYDAESNSLTCPKGKVNTKSRHDNKNEATIFTFAKKVCMTCELRSSCTSAETTGRQVFRSDYHEHHMASRARNETEEGKTMQAARPAIERKNNEMKNHHDLAHTHKRTREKRRVDAKVSSIVVNIKVMVKQVGSLTLGFKRKKESPLPRGKSVHIAV</sequence>
<name>A0ABT4GPC2_9BACL</name>
<comment type="caution">
    <text evidence="3">The sequence shown here is derived from an EMBL/GenBank/DDBJ whole genome shotgun (WGS) entry which is preliminary data.</text>
</comment>
<evidence type="ECO:0000313" key="3">
    <source>
        <dbReference type="EMBL" id="MCY9698037.1"/>
    </source>
</evidence>
<organism evidence="3 4">
    <name type="scientific">Paenibacillus alginolyticus</name>
    <dbReference type="NCBI Taxonomy" id="59839"/>
    <lineage>
        <taxon>Bacteria</taxon>
        <taxon>Bacillati</taxon>
        <taxon>Bacillota</taxon>
        <taxon>Bacilli</taxon>
        <taxon>Bacillales</taxon>
        <taxon>Paenibacillaceae</taxon>
        <taxon>Paenibacillus</taxon>
    </lineage>
</organism>
<accession>A0ABT4GPC2</accession>
<gene>
    <name evidence="3" type="ORF">M5X19_35070</name>
</gene>
<reference evidence="3 4" key="1">
    <citation type="submission" date="2022-05" db="EMBL/GenBank/DDBJ databases">
        <title>Genome Sequencing of Bee-Associated Microbes.</title>
        <authorList>
            <person name="Dunlap C."/>
        </authorList>
    </citation>
    <scope>NUCLEOTIDE SEQUENCE [LARGE SCALE GENOMIC DNA]</scope>
    <source>
        <strain evidence="3 4">NRRL B-14421</strain>
    </source>
</reference>
<dbReference type="InterPro" id="IPR008490">
    <property type="entry name" value="Transposase_InsH_N"/>
</dbReference>